<keyword evidence="2" id="KW-0472">Membrane</keyword>
<organism evidence="4 5">
    <name type="scientific">Naegleria lovaniensis</name>
    <name type="common">Amoeba</name>
    <dbReference type="NCBI Taxonomy" id="51637"/>
    <lineage>
        <taxon>Eukaryota</taxon>
        <taxon>Discoba</taxon>
        <taxon>Heterolobosea</taxon>
        <taxon>Tetramitia</taxon>
        <taxon>Eutetramitia</taxon>
        <taxon>Vahlkampfiidae</taxon>
        <taxon>Naegleria</taxon>
    </lineage>
</organism>
<feature type="region of interest" description="Disordered" evidence="1">
    <location>
        <begin position="1"/>
        <end position="33"/>
    </location>
</feature>
<dbReference type="Gene3D" id="1.20.5.110">
    <property type="match status" value="1"/>
</dbReference>
<feature type="transmembrane region" description="Helical" evidence="2">
    <location>
        <begin position="320"/>
        <end position="343"/>
    </location>
</feature>
<name>A0AA88GLK8_NAELO</name>
<dbReference type="EMBL" id="PYSW02000021">
    <property type="protein sequence ID" value="KAG2383204.1"/>
    <property type="molecule type" value="Genomic_DNA"/>
</dbReference>
<dbReference type="InterPro" id="IPR010989">
    <property type="entry name" value="SNARE"/>
</dbReference>
<dbReference type="InterPro" id="IPR000727">
    <property type="entry name" value="T_SNARE_dom"/>
</dbReference>
<feature type="domain" description="T-SNARE coiled-coil homology" evidence="3">
    <location>
        <begin position="253"/>
        <end position="315"/>
    </location>
</feature>
<dbReference type="SUPFAM" id="SSF47661">
    <property type="entry name" value="t-snare proteins"/>
    <property type="match status" value="1"/>
</dbReference>
<feature type="compositionally biased region" description="Polar residues" evidence="1">
    <location>
        <begin position="1"/>
        <end position="12"/>
    </location>
</feature>
<evidence type="ECO:0000259" key="3">
    <source>
        <dbReference type="PROSITE" id="PS50192"/>
    </source>
</evidence>
<dbReference type="AlphaFoldDB" id="A0AA88GLK8"/>
<evidence type="ECO:0000313" key="5">
    <source>
        <dbReference type="Proteomes" id="UP000816034"/>
    </source>
</evidence>
<accession>A0AA88GLK8</accession>
<keyword evidence="2" id="KW-0812">Transmembrane</keyword>
<feature type="compositionally biased region" description="Low complexity" evidence="1">
    <location>
        <begin position="17"/>
        <end position="31"/>
    </location>
</feature>
<evidence type="ECO:0000313" key="4">
    <source>
        <dbReference type="EMBL" id="KAG2383204.1"/>
    </source>
</evidence>
<evidence type="ECO:0000256" key="1">
    <source>
        <dbReference type="SAM" id="MobiDB-lite"/>
    </source>
</evidence>
<comment type="caution">
    <text evidence="4">The sequence shown here is derived from an EMBL/GenBank/DDBJ whole genome shotgun (WGS) entry which is preliminary data.</text>
</comment>
<reference evidence="4 5" key="1">
    <citation type="journal article" date="2018" name="BMC Genomics">
        <title>The genome of Naegleria lovaniensis, the basis for a comparative approach to unravel pathogenicity factors of the human pathogenic amoeba N. fowleri.</title>
        <authorList>
            <person name="Liechti N."/>
            <person name="Schurch N."/>
            <person name="Bruggmann R."/>
            <person name="Wittwer M."/>
        </authorList>
    </citation>
    <scope>NUCLEOTIDE SEQUENCE [LARGE SCALE GENOMIC DNA]</scope>
    <source>
        <strain evidence="4 5">ATCC 30569</strain>
    </source>
</reference>
<protein>
    <recommendedName>
        <fullName evidence="3">t-SNARE coiled-coil homology domain-containing protein</fullName>
    </recommendedName>
</protein>
<dbReference type="SUPFAM" id="SSF58038">
    <property type="entry name" value="SNARE fusion complex"/>
    <property type="match status" value="1"/>
</dbReference>
<keyword evidence="5" id="KW-1185">Reference proteome</keyword>
<feature type="transmembrane region" description="Helical" evidence="2">
    <location>
        <begin position="349"/>
        <end position="370"/>
    </location>
</feature>
<evidence type="ECO:0000256" key="2">
    <source>
        <dbReference type="SAM" id="Phobius"/>
    </source>
</evidence>
<dbReference type="Proteomes" id="UP000816034">
    <property type="component" value="Unassembled WGS sequence"/>
</dbReference>
<proteinExistence type="predicted"/>
<dbReference type="PROSITE" id="PS50192">
    <property type="entry name" value="T_SNARE"/>
    <property type="match status" value="1"/>
</dbReference>
<dbReference type="RefSeq" id="XP_044548883.1">
    <property type="nucleotide sequence ID" value="XM_044694192.1"/>
</dbReference>
<dbReference type="GeneID" id="68096996"/>
<gene>
    <name evidence="4" type="ORF">C9374_004541</name>
</gene>
<dbReference type="SMART" id="SM00397">
    <property type="entry name" value="t_SNARE"/>
    <property type="match status" value="1"/>
</dbReference>
<sequence>MNNSKRSSSSHQLVIKPSMMVSPPSSSATSSQNVEQLQEEYSIDSIALELEKLCEAIQTATMLMTRIGTSEDSKEIRTEIQQLKKYTQNSIQDIEHRLINLEAENTDQQFLKFKADFNRLKQLRDEYFKKKLKQLELKYPKTNLKAKSTITNPLVSLYKKHWKETQSSFCDKYGIDPKIFASWLSGIAESQESENAVKKFIASKEQAEQKNSTDREELFSLLNSSSQEHSYDNSVSDQQQKIILQDEFIFLPYKEDEEELQDLQNLHKDLRELYQISQDFHQEVQVQGDKVVQVQNNVEQAELAVKQGTRYLQEAKKIGAFSAIVVGGAVGGLVLGGPIGAVVGIKAGAILGASAGVGGLIVGATSGGLIGKFATDIGNSLSGVYSKVTAPFMSKKSSTVPSSSNTTPSNN</sequence>
<dbReference type="GO" id="GO:0016020">
    <property type="term" value="C:membrane"/>
    <property type="evidence" value="ECO:0007669"/>
    <property type="project" value="InterPro"/>
</dbReference>
<keyword evidence="2" id="KW-1133">Transmembrane helix</keyword>
<dbReference type="GO" id="GO:0016192">
    <property type="term" value="P:vesicle-mediated transport"/>
    <property type="evidence" value="ECO:0007669"/>
    <property type="project" value="InterPro"/>
</dbReference>